<dbReference type="AlphaFoldDB" id="A0A9W5V1Q8"/>
<comment type="cofactor">
    <cofactor evidence="1">
        <name>Mg(2+)</name>
        <dbReference type="ChEBI" id="CHEBI:18420"/>
    </cofactor>
</comment>
<keyword evidence="2 3" id="KW-0378">Hydrolase</keyword>
<feature type="domain" description="Nudix hydrolase" evidence="4">
    <location>
        <begin position="16"/>
        <end position="145"/>
    </location>
</feature>
<comment type="caution">
    <text evidence="5">The sequence shown here is derived from an EMBL/GenBank/DDBJ whole genome shotgun (WGS) entry which is preliminary data.</text>
</comment>
<dbReference type="GO" id="GO:0016787">
    <property type="term" value="F:hydrolase activity"/>
    <property type="evidence" value="ECO:0007669"/>
    <property type="project" value="UniProtKB-KW"/>
</dbReference>
<name>A0A9W5V1Q8_BACCE</name>
<dbReference type="PANTHER" id="PTHR43046:SF2">
    <property type="entry name" value="8-OXO-DGTP DIPHOSPHATASE-RELATED"/>
    <property type="match status" value="1"/>
</dbReference>
<reference evidence="5 6" key="1">
    <citation type="submission" date="2012-12" db="EMBL/GenBank/DDBJ databases">
        <title>The Genome Sequence of Bacillus cereus VD133.</title>
        <authorList>
            <consortium name="The Broad Institute Genome Sequencing Platform"/>
            <consortium name="The Broad Institute Genome Sequencing Center for Infectious Disease"/>
            <person name="Feldgarden M."/>
            <person name="Van der Auwera G.A."/>
            <person name="Mahillon J."/>
            <person name="Duprez V."/>
            <person name="Timmery S."/>
            <person name="Mattelet C."/>
            <person name="Dierick K."/>
            <person name="Sun M."/>
            <person name="Yu Z."/>
            <person name="Zhu L."/>
            <person name="Hu X."/>
            <person name="Shank E.B."/>
            <person name="Swiecicka I."/>
            <person name="Hansen B.M."/>
            <person name="Andrup L."/>
            <person name="Walker B."/>
            <person name="Young S.K."/>
            <person name="Zeng Q."/>
            <person name="Gargeya S."/>
            <person name="Fitzgerald M."/>
            <person name="Haas B."/>
            <person name="Abouelleil A."/>
            <person name="Alvarado L."/>
            <person name="Arachchi H.M."/>
            <person name="Berlin A.M."/>
            <person name="Chapman S.B."/>
            <person name="Dewar J."/>
            <person name="Goldberg J."/>
            <person name="Griggs A."/>
            <person name="Gujja S."/>
            <person name="Hansen M."/>
            <person name="Howarth C."/>
            <person name="Imamovic A."/>
            <person name="Larimer J."/>
            <person name="McCowan C."/>
            <person name="Murphy C."/>
            <person name="Neiman D."/>
            <person name="Pearson M."/>
            <person name="Priest M."/>
            <person name="Roberts A."/>
            <person name="Saif S."/>
            <person name="Shea T."/>
            <person name="Sisk P."/>
            <person name="Sykes S."/>
            <person name="Wortman J."/>
            <person name="Nusbaum C."/>
            <person name="Birren B."/>
        </authorList>
    </citation>
    <scope>NUCLEOTIDE SEQUENCE [LARGE SCALE GENOMIC DNA]</scope>
    <source>
        <strain evidence="5 6">VD133</strain>
    </source>
</reference>
<dbReference type="PRINTS" id="PR00502">
    <property type="entry name" value="NUDIXFAMILY"/>
</dbReference>
<dbReference type="InterPro" id="IPR015797">
    <property type="entry name" value="NUDIX_hydrolase-like_dom_sf"/>
</dbReference>
<dbReference type="InterPro" id="IPR020084">
    <property type="entry name" value="NUDIX_hydrolase_CS"/>
</dbReference>
<comment type="similarity">
    <text evidence="3">Belongs to the Nudix hydrolase family.</text>
</comment>
<dbReference type="InterPro" id="IPR020476">
    <property type="entry name" value="Nudix_hydrolase"/>
</dbReference>
<dbReference type="InterPro" id="IPR000086">
    <property type="entry name" value="NUDIX_hydrolase_dom"/>
</dbReference>
<evidence type="ECO:0000256" key="2">
    <source>
        <dbReference type="ARBA" id="ARBA00022801"/>
    </source>
</evidence>
<dbReference type="PROSITE" id="PS51462">
    <property type="entry name" value="NUDIX"/>
    <property type="match status" value="1"/>
</dbReference>
<gene>
    <name evidence="5" type="ORF">IIU_03927</name>
</gene>
<organism evidence="5 6">
    <name type="scientific">Bacillus cereus VD133</name>
    <dbReference type="NCBI Taxonomy" id="1053233"/>
    <lineage>
        <taxon>Bacteria</taxon>
        <taxon>Bacillati</taxon>
        <taxon>Bacillota</taxon>
        <taxon>Bacilli</taxon>
        <taxon>Bacillales</taxon>
        <taxon>Bacillaceae</taxon>
        <taxon>Bacillus</taxon>
        <taxon>Bacillus cereus group</taxon>
    </lineage>
</organism>
<dbReference type="EMBL" id="AHFB01000068">
    <property type="protein sequence ID" value="EOO32537.1"/>
    <property type="molecule type" value="Genomic_DNA"/>
</dbReference>
<dbReference type="Proteomes" id="UP000014018">
    <property type="component" value="Unassembled WGS sequence"/>
</dbReference>
<dbReference type="Pfam" id="PF00293">
    <property type="entry name" value="NUDIX"/>
    <property type="match status" value="1"/>
</dbReference>
<evidence type="ECO:0000256" key="3">
    <source>
        <dbReference type="RuleBase" id="RU003476"/>
    </source>
</evidence>
<evidence type="ECO:0000256" key="1">
    <source>
        <dbReference type="ARBA" id="ARBA00001946"/>
    </source>
</evidence>
<evidence type="ECO:0000259" key="4">
    <source>
        <dbReference type="PROSITE" id="PS51462"/>
    </source>
</evidence>
<sequence length="158" mass="18026">MCKYNGKRRLYIENIMQVRVTGILIEDEKVLLVKQKVANRDWSLPGGRVENGETLEEAMIREMREETGLEVKIKKLLYVCDKPDASPSLLHITFLLERIEGEITLPSNEFDHNPIHDVQMVPINELSYYGFSETFINLISGGFANSGSYQGLKQHIGL</sequence>
<proteinExistence type="inferred from homology"/>
<evidence type="ECO:0000313" key="5">
    <source>
        <dbReference type="EMBL" id="EOO32537.1"/>
    </source>
</evidence>
<dbReference type="PROSITE" id="PS00893">
    <property type="entry name" value="NUDIX_BOX"/>
    <property type="match status" value="1"/>
</dbReference>
<protein>
    <submittedName>
        <fullName evidence="5">Phosphohydrolase (MutT/nudix family protein)</fullName>
    </submittedName>
</protein>
<accession>A0A9W5V1Q8</accession>
<evidence type="ECO:0000313" key="6">
    <source>
        <dbReference type="Proteomes" id="UP000014018"/>
    </source>
</evidence>
<dbReference type="SUPFAM" id="SSF55811">
    <property type="entry name" value="Nudix"/>
    <property type="match status" value="1"/>
</dbReference>
<dbReference type="PANTHER" id="PTHR43046">
    <property type="entry name" value="GDP-MANNOSE MANNOSYL HYDROLASE"/>
    <property type="match status" value="1"/>
</dbReference>
<dbReference type="Gene3D" id="3.90.79.10">
    <property type="entry name" value="Nucleoside Triphosphate Pyrophosphohydrolase"/>
    <property type="match status" value="1"/>
</dbReference>